<dbReference type="GO" id="GO:0016787">
    <property type="term" value="F:hydrolase activity"/>
    <property type="evidence" value="ECO:0007669"/>
    <property type="project" value="UniProtKB-KW"/>
</dbReference>
<sequence>MAGTSAVPTSDDDPYERLRRERPALFANPPGAGYEILPAADAAPERGPYGVQYQDSFVTLVRDPVRFPNGGTGGYIRLLERAENGGAAVLPLIGERAVLIRHFRHATRDWHWEIPRGFSDPGEMPEQTAHRELVEELGVEPQGLRRLGVIHVDTGISAMGTTLYATTLAGLAPHDTRDEAITERGRFTAGEIDAMLADGELTDSFTMAAVLHARRLGLLP</sequence>
<dbReference type="PRINTS" id="PR00502">
    <property type="entry name" value="NUDIXFAMILY"/>
</dbReference>
<dbReference type="CDD" id="cd03424">
    <property type="entry name" value="NUDIX_ADPRase_Nudt5_UGPPase_Nudt14"/>
    <property type="match status" value="1"/>
</dbReference>
<feature type="domain" description="Nudix hydrolase" evidence="4">
    <location>
        <begin position="52"/>
        <end position="209"/>
    </location>
</feature>
<dbReference type="SUPFAM" id="SSF55811">
    <property type="entry name" value="Nudix"/>
    <property type="match status" value="1"/>
</dbReference>
<evidence type="ECO:0000256" key="1">
    <source>
        <dbReference type="ARBA" id="ARBA00005582"/>
    </source>
</evidence>
<dbReference type="InterPro" id="IPR000086">
    <property type="entry name" value="NUDIX_hydrolase_dom"/>
</dbReference>
<evidence type="ECO:0000259" key="4">
    <source>
        <dbReference type="PROSITE" id="PS51462"/>
    </source>
</evidence>
<evidence type="ECO:0000313" key="6">
    <source>
        <dbReference type="Proteomes" id="UP000323380"/>
    </source>
</evidence>
<dbReference type="InterPro" id="IPR020084">
    <property type="entry name" value="NUDIX_hydrolase_CS"/>
</dbReference>
<keyword evidence="6" id="KW-1185">Reference proteome</keyword>
<comment type="caution">
    <text evidence="5">The sequence shown here is derived from an EMBL/GenBank/DDBJ whole genome shotgun (WGS) entry which is preliminary data.</text>
</comment>
<dbReference type="EMBL" id="VSFG01000004">
    <property type="protein sequence ID" value="TYB44900.1"/>
    <property type="molecule type" value="Genomic_DNA"/>
</dbReference>
<gene>
    <name evidence="5" type="ORF">FXF69_22470</name>
</gene>
<dbReference type="Pfam" id="PF00293">
    <property type="entry name" value="NUDIX"/>
    <property type="match status" value="1"/>
</dbReference>
<dbReference type="Gene3D" id="3.90.79.10">
    <property type="entry name" value="Nucleoside Triphosphate Pyrophosphohydrolase"/>
    <property type="match status" value="1"/>
</dbReference>
<protein>
    <submittedName>
        <fullName evidence="5">NUDIX hydrolase</fullName>
    </submittedName>
</protein>
<dbReference type="InterPro" id="IPR020476">
    <property type="entry name" value="Nudix_hydrolase"/>
</dbReference>
<dbReference type="PROSITE" id="PS51462">
    <property type="entry name" value="NUDIX"/>
    <property type="match status" value="1"/>
</dbReference>
<dbReference type="InterPro" id="IPR015797">
    <property type="entry name" value="NUDIX_hydrolase-like_dom_sf"/>
</dbReference>
<dbReference type="AlphaFoldDB" id="A0A5D0NK94"/>
<comment type="similarity">
    <text evidence="1 3">Belongs to the Nudix hydrolase family.</text>
</comment>
<proteinExistence type="inferred from homology"/>
<name>A0A5D0NK94_9ACTN</name>
<evidence type="ECO:0000256" key="3">
    <source>
        <dbReference type="RuleBase" id="RU003476"/>
    </source>
</evidence>
<dbReference type="STRING" id="1220554.GCA_001552135_02853"/>
<evidence type="ECO:0000313" key="5">
    <source>
        <dbReference type="EMBL" id="TYB44900.1"/>
    </source>
</evidence>
<dbReference type="PROSITE" id="PS00893">
    <property type="entry name" value="NUDIX_BOX"/>
    <property type="match status" value="1"/>
</dbReference>
<keyword evidence="2 3" id="KW-0378">Hydrolase</keyword>
<dbReference type="Proteomes" id="UP000323380">
    <property type="component" value="Unassembled WGS sequence"/>
</dbReference>
<accession>A0A5D0NK94</accession>
<organism evidence="5 6">
    <name type="scientific">Actinomadura chibensis</name>
    <dbReference type="NCBI Taxonomy" id="392828"/>
    <lineage>
        <taxon>Bacteria</taxon>
        <taxon>Bacillati</taxon>
        <taxon>Actinomycetota</taxon>
        <taxon>Actinomycetes</taxon>
        <taxon>Streptosporangiales</taxon>
        <taxon>Thermomonosporaceae</taxon>
        <taxon>Actinomadura</taxon>
    </lineage>
</organism>
<evidence type="ECO:0000256" key="2">
    <source>
        <dbReference type="ARBA" id="ARBA00022801"/>
    </source>
</evidence>
<reference evidence="5 6" key="1">
    <citation type="submission" date="2019-08" db="EMBL/GenBank/DDBJ databases">
        <title>Actinomadura sp. nov. CYP1-5 isolated from mountain soil.</title>
        <authorList>
            <person name="Songsumanus A."/>
            <person name="Kuncharoen N."/>
            <person name="Kudo T."/>
            <person name="Yuki M."/>
            <person name="Igarashi Y."/>
            <person name="Tanasupawat S."/>
        </authorList>
    </citation>
    <scope>NUCLEOTIDE SEQUENCE [LARGE SCALE GENOMIC DNA]</scope>
    <source>
        <strain evidence="5 6">JCM 14158</strain>
    </source>
</reference>